<accession>A0A9P1BRM1</accession>
<feature type="coiled-coil region" evidence="1">
    <location>
        <begin position="1055"/>
        <end position="1082"/>
    </location>
</feature>
<sequence>MSKASQKRKAAHGTANEVCHDTLGLHSVSDDSRRKIYNATCRALNKEEHCLEAKPWKQISENVLADVFYPVELPSVHDEGSVTFFMGDVRKSLQTVMDQCPNYRQQVEKVLISHLGLVFDVLLYNDEASGGNILNPNASKKVSLWYYSLVQIGFLFSDCVWMPLCLLQHSNFDQIKGGFAAFAAKVIRELMSQDLDKGFPVTFSYGLGLLRLDLKYMLSDLDSIRGALDAKGSAGIRCCLHCKNAIKRGTNLSEYNSFFQDISNHDLSAFHEQTDADIFAIVDGLVLQAPNLGKTALQKKETACGFNHNPHGLLCDHFGREILPPSSFLLDTMHLYYSNGIASWEVVQMYGAWKEFRLGDLPAFLDLDWKTSLQSSCAPSWRKELGHESMFASSSYKGSASNLMAFVPLFHYFLTRVLACRLRIGDLQKELACFSKLREVLMELRHLQNADCDGPAVDKFQSLQVEHQELLVLAYGKEVVKPKHHCRFHQAVQMKRTGWHVDAFATEKKHRMYKSHIGLHRFDPWCQSDKGTFSQLVLRAIWQHHVPSLKHFEFGTTLQGPTSSEPTIAKILNKSWCKTSCKMVHRGRTLEKDHILLGQHPGIIVLAAETDAGFYILLEELERQLAKSNFDLDSQDLQTLALALECKSHKATSDVNEPKEMKAPDETQVTPKKKRPAKSKSKKAAKVKKVPKSQAKAKSTPKAAPKAAGSNKPKHTDEQSEQEQKKEPPKKKGKETLKDQAMKWVDNLDKPEDEEKDNTTEAKAEERDRQKAQKFRKLEKAGALPAEVKEAFDAAEKSQNPRANKTQLINSLFRKEGNNFVMVPKDPAFKRVQKLLDVKYGKEEAQSFPWSIMLYDKFGGNESALEKALQCGDVVVTSYQGKDYCSYSTLKSGRMKSLGDESELNDGQHSLDESSHQVISDWFKSLNVGSLQQQVEDSAEAAGDTVLVLTKPKTQEVDWNHVEKVLQSAKAAQEKLIRDGMKLKEQVLAAKDQDLLDTFKGSLKDLQDNDKDLDHCLLWKVCWFGVRELPGGKKWDVASGKDWMTNLAKQTQKANEKIEGVKTTLKDDLEQYTQKVELLSEIWPATKINELITRLILNTNGTAFQKLQLNKSQLMTNDKKGVQQLVQLLGGQWGKVNLEKKYDIVERALFRCLQKQDESNDSFLARCDVVWSQLLAKKVQLEEIQSYIVLRGSRLSTEDKKRVIVESESSSSGALNMEKVTQSVRMLGTSFFYEMIGQKASKGKIYESQVMLAEDQDDFQHDGSAYVTDEYTEDEFVSQLLQDDDEDAALIADYESMAAMCCKETVTLLPHTTHTQNERITEQPESRFVASVREQPAVAYFSTYGTCGILDTGLGLKIAIVPGETPLLLSNTLLRTLKASLNSEHHTLSSPLLNQVVRLKLSPRGMSLSSRLERVMNRTPTENIKEFRQLDLETMSQHRITLGRTHVGKTFAEMWDQEKSWTKWFAKTYASSTKPEHLKVLAYLEKVLDQYEESHGMVPLKNPEDLQGVVLPRSKCMPKSKAMPAHQVPVEVIEEIADPNDPWDVMDYTALQQDQTNEMIEALQARVLNMEGAISEILGAKRSSISAGVPSAKRAKLKEGSIKSVLINTEMLPSKRRKWNQLDLANLRPWMGHPEMLQCLNQCIRCQAQPDQDPKKQHPRVASHAKSI</sequence>
<organism evidence="3">
    <name type="scientific">Cladocopium goreaui</name>
    <dbReference type="NCBI Taxonomy" id="2562237"/>
    <lineage>
        <taxon>Eukaryota</taxon>
        <taxon>Sar</taxon>
        <taxon>Alveolata</taxon>
        <taxon>Dinophyceae</taxon>
        <taxon>Suessiales</taxon>
        <taxon>Symbiodiniaceae</taxon>
        <taxon>Cladocopium</taxon>
    </lineage>
</organism>
<protein>
    <submittedName>
        <fullName evidence="3">Uncharacterized protein</fullName>
    </submittedName>
</protein>
<feature type="compositionally biased region" description="Basic and acidic residues" evidence="2">
    <location>
        <begin position="757"/>
        <end position="776"/>
    </location>
</feature>
<gene>
    <name evidence="3" type="ORF">C1SCF055_LOCUS4917</name>
</gene>
<feature type="compositionally biased region" description="Basic and acidic residues" evidence="2">
    <location>
        <begin position="734"/>
        <end position="750"/>
    </location>
</feature>
<dbReference type="EMBL" id="CAMXCT020000291">
    <property type="protein sequence ID" value="CAL1130096.1"/>
    <property type="molecule type" value="Genomic_DNA"/>
</dbReference>
<dbReference type="EMBL" id="CAMXCT030000291">
    <property type="protein sequence ID" value="CAL4764033.1"/>
    <property type="molecule type" value="Genomic_DNA"/>
</dbReference>
<evidence type="ECO:0000256" key="2">
    <source>
        <dbReference type="SAM" id="MobiDB-lite"/>
    </source>
</evidence>
<evidence type="ECO:0000313" key="5">
    <source>
        <dbReference type="Proteomes" id="UP001152797"/>
    </source>
</evidence>
<feature type="region of interest" description="Disordered" evidence="2">
    <location>
        <begin position="650"/>
        <end position="776"/>
    </location>
</feature>
<feature type="compositionally biased region" description="Basic and acidic residues" evidence="2">
    <location>
        <begin position="714"/>
        <end position="727"/>
    </location>
</feature>
<keyword evidence="1" id="KW-0175">Coiled coil</keyword>
<reference evidence="4" key="2">
    <citation type="submission" date="2024-04" db="EMBL/GenBank/DDBJ databases">
        <authorList>
            <person name="Chen Y."/>
            <person name="Shah S."/>
            <person name="Dougan E. K."/>
            <person name="Thang M."/>
            <person name="Chan C."/>
        </authorList>
    </citation>
    <scope>NUCLEOTIDE SEQUENCE [LARGE SCALE GENOMIC DNA]</scope>
</reference>
<proteinExistence type="predicted"/>
<evidence type="ECO:0000313" key="4">
    <source>
        <dbReference type="EMBL" id="CAL1130096.1"/>
    </source>
</evidence>
<evidence type="ECO:0000256" key="1">
    <source>
        <dbReference type="SAM" id="Coils"/>
    </source>
</evidence>
<dbReference type="EMBL" id="CAMXCT010000291">
    <property type="protein sequence ID" value="CAI3976721.1"/>
    <property type="molecule type" value="Genomic_DNA"/>
</dbReference>
<feature type="compositionally biased region" description="Basic residues" evidence="2">
    <location>
        <begin position="671"/>
        <end position="691"/>
    </location>
</feature>
<reference evidence="3" key="1">
    <citation type="submission" date="2022-10" db="EMBL/GenBank/DDBJ databases">
        <authorList>
            <person name="Chen Y."/>
            <person name="Dougan E. K."/>
            <person name="Chan C."/>
            <person name="Rhodes N."/>
            <person name="Thang M."/>
        </authorList>
    </citation>
    <scope>NUCLEOTIDE SEQUENCE</scope>
</reference>
<evidence type="ECO:0000313" key="3">
    <source>
        <dbReference type="EMBL" id="CAI3976721.1"/>
    </source>
</evidence>
<comment type="caution">
    <text evidence="3">The sequence shown here is derived from an EMBL/GenBank/DDBJ whole genome shotgun (WGS) entry which is preliminary data.</text>
</comment>
<name>A0A9P1BRM1_9DINO</name>
<dbReference type="Proteomes" id="UP001152797">
    <property type="component" value="Unassembled WGS sequence"/>
</dbReference>
<keyword evidence="5" id="KW-1185">Reference proteome</keyword>
<feature type="compositionally biased region" description="Low complexity" evidence="2">
    <location>
        <begin position="692"/>
        <end position="710"/>
    </location>
</feature>
<feature type="compositionally biased region" description="Basic and acidic residues" evidence="2">
    <location>
        <begin position="650"/>
        <end position="665"/>
    </location>
</feature>